<sequence>MPQQTLTRKIYTIFDEKQISTIHQHDHNSSIQQFQTLLFTFLSGDEKGKNYLRSIRLTGDNRTLSHAIADILWLISSIM</sequence>
<protein>
    <submittedName>
        <fullName evidence="1">Uncharacterized protein</fullName>
    </submittedName>
</protein>
<evidence type="ECO:0000313" key="1">
    <source>
        <dbReference type="EMBL" id="EEF76844.1"/>
    </source>
</evidence>
<evidence type="ECO:0000313" key="2">
    <source>
        <dbReference type="Proteomes" id="UP000014073"/>
    </source>
</evidence>
<reference evidence="1 2" key="1">
    <citation type="submission" date="2008-12" db="EMBL/GenBank/DDBJ databases">
        <authorList>
            <person name="Fulton L."/>
            <person name="Clifton S."/>
            <person name="Fulton B."/>
            <person name="Xu J."/>
            <person name="Minx P."/>
            <person name="Pepin K.H."/>
            <person name="Johnson M."/>
            <person name="Bhonagiri V."/>
            <person name="Nash W.E."/>
            <person name="Mardis E.R."/>
            <person name="Wilson R.K."/>
        </authorList>
    </citation>
    <scope>NUCLEOTIDE SEQUENCE [LARGE SCALE GENOMIC DNA]</scope>
    <source>
        <strain evidence="1 2">DSM 18228</strain>
    </source>
</reference>
<dbReference type="EMBL" id="ACBW01000154">
    <property type="protein sequence ID" value="EEF76844.1"/>
    <property type="molecule type" value="Genomic_DNA"/>
</dbReference>
<accession>S0F8Z1</accession>
<organism evidence="1 2">
    <name type="scientific">Phocaeicola coprophilus DSM 18228 = JCM 13818</name>
    <dbReference type="NCBI Taxonomy" id="547042"/>
    <lineage>
        <taxon>Bacteria</taxon>
        <taxon>Pseudomonadati</taxon>
        <taxon>Bacteroidota</taxon>
        <taxon>Bacteroidia</taxon>
        <taxon>Bacteroidales</taxon>
        <taxon>Bacteroidaceae</taxon>
        <taxon>Phocaeicola</taxon>
    </lineage>
</organism>
<name>S0F8Z1_9BACT</name>
<keyword evidence="2" id="KW-1185">Reference proteome</keyword>
<dbReference type="HOGENOM" id="CLU_2598645_0_0_10"/>
<dbReference type="AlphaFoldDB" id="S0F8Z1"/>
<comment type="caution">
    <text evidence="1">The sequence shown here is derived from an EMBL/GenBank/DDBJ whole genome shotgun (WGS) entry which is preliminary data.</text>
</comment>
<proteinExistence type="predicted"/>
<dbReference type="Proteomes" id="UP000014073">
    <property type="component" value="Unassembled WGS sequence"/>
</dbReference>
<gene>
    <name evidence="1" type="ORF">BACCOPRO_02350</name>
</gene>